<evidence type="ECO:0000313" key="2">
    <source>
        <dbReference type="Proteomes" id="UP000824533"/>
    </source>
</evidence>
<proteinExistence type="predicted"/>
<evidence type="ECO:0000313" key="1">
    <source>
        <dbReference type="EMBL" id="KAJ0175447.1"/>
    </source>
</evidence>
<gene>
    <name evidence="1" type="ORF">K1T71_008606</name>
</gene>
<dbReference type="Proteomes" id="UP000824533">
    <property type="component" value="Linkage Group LG15"/>
</dbReference>
<reference evidence="1 2" key="1">
    <citation type="journal article" date="2021" name="Front. Genet.">
        <title>Chromosome-Level Genome Assembly Reveals Significant Gene Expansion in the Toll and IMD Signaling Pathways of Dendrolimus kikuchii.</title>
        <authorList>
            <person name="Zhou J."/>
            <person name="Wu P."/>
            <person name="Xiong Z."/>
            <person name="Liu N."/>
            <person name="Zhao N."/>
            <person name="Ji M."/>
            <person name="Qiu Y."/>
            <person name="Yang B."/>
        </authorList>
    </citation>
    <scope>NUCLEOTIDE SEQUENCE [LARGE SCALE GENOMIC DNA]</scope>
    <source>
        <strain evidence="1">Ann1</strain>
    </source>
</reference>
<dbReference type="EMBL" id="CM034401">
    <property type="protein sequence ID" value="KAJ0175447.1"/>
    <property type="molecule type" value="Genomic_DNA"/>
</dbReference>
<name>A0ACC1CWG3_9NEOP</name>
<accession>A0ACC1CWG3</accession>
<sequence length="59" mass="6464">MLDDGGDCLLTFVANTPTHSIFQALADEKNGTKLETLSYILSEVEEQEQKSDSESLTLS</sequence>
<comment type="caution">
    <text evidence="1">The sequence shown here is derived from an EMBL/GenBank/DDBJ whole genome shotgun (WGS) entry which is preliminary data.</text>
</comment>
<protein>
    <submittedName>
        <fullName evidence="1">Uncharacterized protein</fullName>
    </submittedName>
</protein>
<keyword evidence="2" id="KW-1185">Reference proteome</keyword>
<organism evidence="1 2">
    <name type="scientific">Dendrolimus kikuchii</name>
    <dbReference type="NCBI Taxonomy" id="765133"/>
    <lineage>
        <taxon>Eukaryota</taxon>
        <taxon>Metazoa</taxon>
        <taxon>Ecdysozoa</taxon>
        <taxon>Arthropoda</taxon>
        <taxon>Hexapoda</taxon>
        <taxon>Insecta</taxon>
        <taxon>Pterygota</taxon>
        <taxon>Neoptera</taxon>
        <taxon>Endopterygota</taxon>
        <taxon>Lepidoptera</taxon>
        <taxon>Glossata</taxon>
        <taxon>Ditrysia</taxon>
        <taxon>Bombycoidea</taxon>
        <taxon>Lasiocampidae</taxon>
        <taxon>Dendrolimus</taxon>
    </lineage>
</organism>